<feature type="transmembrane region" description="Helical" evidence="1">
    <location>
        <begin position="479"/>
        <end position="498"/>
    </location>
</feature>
<keyword evidence="3" id="KW-1185">Reference proteome</keyword>
<accession>A0AB34K8N6</accession>
<gene>
    <name evidence="2" type="ORF">AB1Y20_000299</name>
</gene>
<evidence type="ECO:0000313" key="3">
    <source>
        <dbReference type="Proteomes" id="UP001515480"/>
    </source>
</evidence>
<keyword evidence="1" id="KW-0812">Transmembrane</keyword>
<feature type="transmembrane region" description="Helical" evidence="1">
    <location>
        <begin position="519"/>
        <end position="542"/>
    </location>
</feature>
<evidence type="ECO:0000313" key="2">
    <source>
        <dbReference type="EMBL" id="KAL1529346.1"/>
    </source>
</evidence>
<dbReference type="Proteomes" id="UP001515480">
    <property type="component" value="Unassembled WGS sequence"/>
</dbReference>
<dbReference type="AlphaFoldDB" id="A0AB34K8N6"/>
<evidence type="ECO:0000256" key="1">
    <source>
        <dbReference type="SAM" id="Phobius"/>
    </source>
</evidence>
<keyword evidence="1" id="KW-0472">Membrane</keyword>
<comment type="caution">
    <text evidence="2">The sequence shown here is derived from an EMBL/GenBank/DDBJ whole genome shotgun (WGS) entry which is preliminary data.</text>
</comment>
<feature type="transmembrane region" description="Helical" evidence="1">
    <location>
        <begin position="562"/>
        <end position="584"/>
    </location>
</feature>
<reference evidence="2 3" key="1">
    <citation type="journal article" date="2024" name="Science">
        <title>Giant polyketide synthase enzymes in the biosynthesis of giant marine polyether toxins.</title>
        <authorList>
            <person name="Fallon T.R."/>
            <person name="Shende V.V."/>
            <person name="Wierzbicki I.H."/>
            <person name="Pendleton A.L."/>
            <person name="Watervoot N.F."/>
            <person name="Auber R.P."/>
            <person name="Gonzalez D.J."/>
            <person name="Wisecaver J.H."/>
            <person name="Moore B.S."/>
        </authorList>
    </citation>
    <scope>NUCLEOTIDE SEQUENCE [LARGE SCALE GENOMIC DNA]</scope>
    <source>
        <strain evidence="2 3">12B1</strain>
    </source>
</reference>
<organism evidence="2 3">
    <name type="scientific">Prymnesium parvum</name>
    <name type="common">Toxic golden alga</name>
    <dbReference type="NCBI Taxonomy" id="97485"/>
    <lineage>
        <taxon>Eukaryota</taxon>
        <taxon>Haptista</taxon>
        <taxon>Haptophyta</taxon>
        <taxon>Prymnesiophyceae</taxon>
        <taxon>Prymnesiales</taxon>
        <taxon>Prymnesiaceae</taxon>
        <taxon>Prymnesium</taxon>
    </lineage>
</organism>
<name>A0AB34K8N6_PRYPA</name>
<feature type="transmembrane region" description="Helical" evidence="1">
    <location>
        <begin position="447"/>
        <end position="467"/>
    </location>
</feature>
<protein>
    <submittedName>
        <fullName evidence="2">Uncharacterized protein</fullName>
    </submittedName>
</protein>
<proteinExistence type="predicted"/>
<sequence length="618" mass="67563">MASAKAAGHADTSLHKLLRVGALGATPRRCRSIHMLRVESADLRASLVVVVVSRLEARLAEVPPDQVLHELAVASERSPLCEEVDANQFRCALVSYRQERSAGTPPTPADPTPDSTIDAEALVGVVEAAKQLEAEGLWLDAWCYRWRGAYDHDDFCRTMKHVVSTVHGVVWLPRSKRASPGHYAYRMWCTFEAVVVQQRQLPVQVAGRGVSATQRHLARMNAAFYVLVVCNASNLVARGLSLCPNCGVYEGENFLLSLAIAVSAYPIAWRFCLSMLPEARLAANARRVLRIMAYQKVVQSTHGLLRDLALLPAFDRRDALVVATLLLMICPELAFDAHAKRALAFSCYAATRFEAMLQRREPPCATMREWLGERGIHLAADGGGGGADAEAVRLRLAHVFGLKATLGVSCGLRSALGMLWTRPPVQHRWSLDGAVWGAGRTLSGDGAALFFLASAAAFVGRAVGYPLDECYARPRCLTSIALAIINFSFMLYMVALDMPTWRQGFIPTPPFLPDKPWQMALLSLVCSGLAVGELLAGIAKGLPLAYLRDTTNCNASESINDYVVFICLSYYSLLYVLSHIAWVYRQPASFLKDIRKSESILCLEPISPPQRVGAAVGV</sequence>
<keyword evidence="1" id="KW-1133">Transmembrane helix</keyword>
<dbReference type="EMBL" id="JBGBPQ010000001">
    <property type="protein sequence ID" value="KAL1529346.1"/>
    <property type="molecule type" value="Genomic_DNA"/>
</dbReference>